<comment type="similarity">
    <text evidence="2">Belongs to the metallo-dependent hydrolases superfamily. Hydantoinase/dihydropyrimidinase family.</text>
</comment>
<comment type="PTM">
    <text evidence="8">Carbamylation allows a single lysine to coordinate two divalent metal cations.</text>
</comment>
<evidence type="ECO:0000259" key="9">
    <source>
        <dbReference type="Pfam" id="PF01979"/>
    </source>
</evidence>
<comment type="cofactor">
    <cofactor evidence="1">
        <name>Zn(2+)</name>
        <dbReference type="ChEBI" id="CHEBI:29105"/>
    </cofactor>
</comment>
<evidence type="ECO:0000256" key="2">
    <source>
        <dbReference type="ARBA" id="ARBA00008829"/>
    </source>
</evidence>
<protein>
    <recommendedName>
        <fullName evidence="7">dihydropyrimidinase</fullName>
        <ecNumber evidence="7">3.5.2.2</ecNumber>
    </recommendedName>
</protein>
<dbReference type="NCBIfam" id="TIGR02033">
    <property type="entry name" value="D-hydantoinase"/>
    <property type="match status" value="1"/>
</dbReference>
<dbReference type="InterPro" id="IPR032466">
    <property type="entry name" value="Metal_Hydrolase"/>
</dbReference>
<dbReference type="InterPro" id="IPR050378">
    <property type="entry name" value="Metallo-dep_Hydrolases_sf"/>
</dbReference>
<dbReference type="Gene3D" id="2.30.40.10">
    <property type="entry name" value="Urease, subunit C, domain 1"/>
    <property type="match status" value="1"/>
</dbReference>
<dbReference type="InterPro" id="IPR018247">
    <property type="entry name" value="EF_Hand_1_Ca_BS"/>
</dbReference>
<keyword evidence="4" id="KW-0479">Metal-binding</keyword>
<dbReference type="PANTHER" id="PTHR11647">
    <property type="entry name" value="HYDRANTOINASE/DIHYDROPYRIMIDINASE FAMILY MEMBER"/>
    <property type="match status" value="1"/>
</dbReference>
<keyword evidence="5" id="KW-0378">Hydrolase</keyword>
<dbReference type="InterPro" id="IPR011778">
    <property type="entry name" value="Hydantoinase/dihydroPyrase"/>
</dbReference>
<evidence type="ECO:0000256" key="7">
    <source>
        <dbReference type="ARBA" id="ARBA00039113"/>
    </source>
</evidence>
<dbReference type="InterPro" id="IPR011059">
    <property type="entry name" value="Metal-dep_hydrolase_composite"/>
</dbReference>
<dbReference type="EMBL" id="JAKLMC020000026">
    <property type="protein sequence ID" value="KAK5950452.1"/>
    <property type="molecule type" value="Genomic_DNA"/>
</dbReference>
<evidence type="ECO:0000313" key="11">
    <source>
        <dbReference type="Proteomes" id="UP001316803"/>
    </source>
</evidence>
<dbReference type="PANTHER" id="PTHR11647:SF1">
    <property type="entry name" value="COLLAPSIN RESPONSE MEDIATOR PROTEIN"/>
    <property type="match status" value="1"/>
</dbReference>
<evidence type="ECO:0000256" key="8">
    <source>
        <dbReference type="PIRSR" id="PIRSR611778-50"/>
    </source>
</evidence>
<dbReference type="Gene3D" id="3.20.20.140">
    <property type="entry name" value="Metal-dependent hydrolases"/>
    <property type="match status" value="1"/>
</dbReference>
<dbReference type="FunFam" id="3.20.20.140:FF:000217">
    <property type="entry name" value="Dihydropyrimidinase-related protein 1"/>
    <property type="match status" value="1"/>
</dbReference>
<dbReference type="PROSITE" id="PS00018">
    <property type="entry name" value="EF_HAND_1"/>
    <property type="match status" value="1"/>
</dbReference>
<comment type="catalytic activity">
    <reaction evidence="6">
        <text>5,6-dihydrouracil + H2O = 3-(carbamoylamino)propanoate + H(+)</text>
        <dbReference type="Rhea" id="RHEA:16121"/>
        <dbReference type="ChEBI" id="CHEBI:11892"/>
        <dbReference type="ChEBI" id="CHEBI:15377"/>
        <dbReference type="ChEBI" id="CHEBI:15378"/>
        <dbReference type="ChEBI" id="CHEBI:15901"/>
        <dbReference type="EC" id="3.5.2.2"/>
    </reaction>
</comment>
<proteinExistence type="inferred from homology"/>
<evidence type="ECO:0000256" key="1">
    <source>
        <dbReference type="ARBA" id="ARBA00001947"/>
    </source>
</evidence>
<comment type="caution">
    <text evidence="10">The sequence shown here is derived from an EMBL/GenBank/DDBJ whole genome shotgun (WGS) entry which is preliminary data.</text>
</comment>
<evidence type="ECO:0000256" key="4">
    <source>
        <dbReference type="ARBA" id="ARBA00022723"/>
    </source>
</evidence>
<reference evidence="10 11" key="1">
    <citation type="submission" date="2022-12" db="EMBL/GenBank/DDBJ databases">
        <title>Genomic features and morphological characterization of a novel Knufia sp. strain isolated from spacecraft assembly facility.</title>
        <authorList>
            <person name="Teixeira M."/>
            <person name="Chander A.M."/>
            <person name="Stajich J.E."/>
            <person name="Venkateswaran K."/>
        </authorList>
    </citation>
    <scope>NUCLEOTIDE SEQUENCE [LARGE SCALE GENOMIC DNA]</scope>
    <source>
        <strain evidence="10 11">FJI-L2-BK-P2</strain>
    </source>
</reference>
<dbReference type="Proteomes" id="UP001316803">
    <property type="component" value="Unassembled WGS sequence"/>
</dbReference>
<dbReference type="AlphaFoldDB" id="A0AAN8IJQ9"/>
<evidence type="ECO:0000256" key="5">
    <source>
        <dbReference type="ARBA" id="ARBA00022801"/>
    </source>
</evidence>
<dbReference type="Pfam" id="PF01979">
    <property type="entry name" value="Amidohydro_1"/>
    <property type="match status" value="1"/>
</dbReference>
<dbReference type="SUPFAM" id="SSF51338">
    <property type="entry name" value="Composite domain of metallo-dependent hydrolases"/>
    <property type="match status" value="1"/>
</dbReference>
<keyword evidence="11" id="KW-1185">Reference proteome</keyword>
<name>A0AAN8IJQ9_9EURO</name>
<dbReference type="GO" id="GO:0046872">
    <property type="term" value="F:metal ion binding"/>
    <property type="evidence" value="ECO:0007669"/>
    <property type="project" value="UniProtKB-KW"/>
</dbReference>
<evidence type="ECO:0000256" key="6">
    <source>
        <dbReference type="ARBA" id="ARBA00036696"/>
    </source>
</evidence>
<gene>
    <name evidence="10" type="ORF">OHC33_008395</name>
</gene>
<evidence type="ECO:0000313" key="10">
    <source>
        <dbReference type="EMBL" id="KAK5950452.1"/>
    </source>
</evidence>
<dbReference type="InterPro" id="IPR006680">
    <property type="entry name" value="Amidohydro-rel"/>
</dbReference>
<organism evidence="10 11">
    <name type="scientific">Knufia fluminis</name>
    <dbReference type="NCBI Taxonomy" id="191047"/>
    <lineage>
        <taxon>Eukaryota</taxon>
        <taxon>Fungi</taxon>
        <taxon>Dikarya</taxon>
        <taxon>Ascomycota</taxon>
        <taxon>Pezizomycotina</taxon>
        <taxon>Eurotiomycetes</taxon>
        <taxon>Chaetothyriomycetidae</taxon>
        <taxon>Chaetothyriales</taxon>
        <taxon>Trichomeriaceae</taxon>
        <taxon>Knufia</taxon>
    </lineage>
</organism>
<dbReference type="GO" id="GO:0004157">
    <property type="term" value="F:dihydropyrimidinase activity"/>
    <property type="evidence" value="ECO:0007669"/>
    <property type="project" value="UniProtKB-EC"/>
</dbReference>
<dbReference type="SUPFAM" id="SSF51556">
    <property type="entry name" value="Metallo-dependent hydrolases"/>
    <property type="match status" value="1"/>
</dbReference>
<dbReference type="GO" id="GO:0005737">
    <property type="term" value="C:cytoplasm"/>
    <property type="evidence" value="ECO:0007669"/>
    <property type="project" value="InterPro"/>
</dbReference>
<dbReference type="CDD" id="cd01314">
    <property type="entry name" value="D-HYD"/>
    <property type="match status" value="1"/>
</dbReference>
<evidence type="ECO:0000256" key="3">
    <source>
        <dbReference type="ARBA" id="ARBA00022553"/>
    </source>
</evidence>
<feature type="domain" description="Amidohydrolase-related" evidence="9">
    <location>
        <begin position="53"/>
        <end position="458"/>
    </location>
</feature>
<sequence length="506" mass="55944">MFDLIIRNGRLVTASEVLPAGLDLGIKDERIAYIGLPLPGTESVQVIDAAGAYVTPGGIDSHVHIDQGNHPTTDKWENASKSAIAGGNTTVLAFSQQKRSESSLYTSLEQYHAKASGNSYCDYGFHLILTNPTEHILARELPAFVEQEGITSVKLYMTYDPLKLNDGELLDVMMTTRGLGMTTMVHAENHDMVSMIIKRLEANGHGDPFYHSVARPQLVENEATYRIISLAELTDTPILIVHMSAETAAKHVREAQARLLPIHAETCPHYVFLRSNDLAKPDFEGAKYVCSPPLRHQQSDLDAMWQAITNGTFTTFSSDHCPDKHDHPCGKKRGLDAEGKSNFKSILNGLPGVETRLPLLFNEAGEASHHKLTLPRFVQLTSTNPAKLYGLAHRKGSLSPGLDADIVIWYPPGHKFEDGSDQLTITNPMLHHSCDYTPFEGFKVSNWPRKVLLRGKVVWDKDDGGVLGRQDYGTFLKRGKPNIVTGRTGTVPQGMFQGETDLWRKT</sequence>
<feature type="modified residue" description="N6-carboxylysine" evidence="8">
    <location>
        <position position="154"/>
    </location>
</feature>
<dbReference type="EC" id="3.5.2.2" evidence="7"/>
<accession>A0AAN8IJQ9</accession>
<keyword evidence="3" id="KW-0597">Phosphoprotein</keyword>